<evidence type="ECO:0000256" key="6">
    <source>
        <dbReference type="ARBA" id="ARBA00022485"/>
    </source>
</evidence>
<dbReference type="Pfam" id="PF08448">
    <property type="entry name" value="PAS_4"/>
    <property type="match status" value="1"/>
</dbReference>
<gene>
    <name evidence="17" type="ORF">RM780_12995</name>
</gene>
<keyword evidence="6" id="KW-0004">4Fe-4S</keyword>
<sequence length="336" mass="35244">MTILEVLDGLGDAALVVDRDGTVLAANAQATRQAAAAPGDLAGAPVWRAGPPAELQQRAALAAAVRGRPGGGIVVASGERWTEVVFRPLPPAMGESEGPRVLVVRRDVTDRVRAQEEVKALRTRLLTAQDQERASVARDLHDDVGQSMTALLMELRSAEAAPDEEARLARLRSATGLVRAAMRGLRQVLYRLTPPALETTPLPQAIEDYGRSFGAIGGFEVTVEVAEPPHLTPGRQRALYRLLQEGLNNVAKHAAATRAAVTLSVTPGLVALEIRDDGRGFDPGGPLAPGAGLGLTGMAERFRALGGDLEVEAAPGAGARLRGTLPVPAAPERNAR</sequence>
<keyword evidence="12" id="KW-0902">Two-component regulatory system</keyword>
<dbReference type="RefSeq" id="WP_311630829.1">
    <property type="nucleotide sequence ID" value="NZ_JAVREN010000016.1"/>
</dbReference>
<comment type="caution">
    <text evidence="17">The sequence shown here is derived from an EMBL/GenBank/DDBJ whole genome shotgun (WGS) entry which is preliminary data.</text>
</comment>
<evidence type="ECO:0000256" key="9">
    <source>
        <dbReference type="ARBA" id="ARBA00022723"/>
    </source>
</evidence>
<dbReference type="Pfam" id="PF07730">
    <property type="entry name" value="HisKA_3"/>
    <property type="match status" value="1"/>
</dbReference>
<dbReference type="PRINTS" id="PR00344">
    <property type="entry name" value="BCTRLSENSOR"/>
</dbReference>
<evidence type="ECO:0000256" key="8">
    <source>
        <dbReference type="ARBA" id="ARBA00022679"/>
    </source>
</evidence>
<dbReference type="Gene3D" id="3.30.450.20">
    <property type="entry name" value="PAS domain"/>
    <property type="match status" value="1"/>
</dbReference>
<comment type="catalytic activity">
    <reaction evidence="1">
        <text>ATP + protein L-histidine = ADP + protein N-phospho-L-histidine.</text>
        <dbReference type="EC" id="2.7.13.3"/>
    </reaction>
</comment>
<dbReference type="InterPro" id="IPR035965">
    <property type="entry name" value="PAS-like_dom_sf"/>
</dbReference>
<evidence type="ECO:0000256" key="5">
    <source>
        <dbReference type="ARBA" id="ARBA00017322"/>
    </source>
</evidence>
<organism evidence="17 18">
    <name type="scientific">Streptomyces boetiae</name>
    <dbReference type="NCBI Taxonomy" id="3075541"/>
    <lineage>
        <taxon>Bacteria</taxon>
        <taxon>Bacillati</taxon>
        <taxon>Actinomycetota</taxon>
        <taxon>Actinomycetes</taxon>
        <taxon>Kitasatosporales</taxon>
        <taxon>Streptomycetaceae</taxon>
        <taxon>Streptomyces</taxon>
    </lineage>
</organism>
<dbReference type="InterPro" id="IPR036890">
    <property type="entry name" value="HATPase_C_sf"/>
</dbReference>
<accession>A0ABU2L9B8</accession>
<evidence type="ECO:0000313" key="18">
    <source>
        <dbReference type="Proteomes" id="UP001183388"/>
    </source>
</evidence>
<dbReference type="EC" id="2.7.13.3" evidence="4"/>
<evidence type="ECO:0000256" key="15">
    <source>
        <dbReference type="ARBA" id="ARBA00030800"/>
    </source>
</evidence>
<evidence type="ECO:0000256" key="3">
    <source>
        <dbReference type="ARBA" id="ARBA00004496"/>
    </source>
</evidence>
<dbReference type="Gene3D" id="1.20.5.1930">
    <property type="match status" value="1"/>
</dbReference>
<keyword evidence="8" id="KW-0808">Transferase</keyword>
<dbReference type="SMART" id="SM00387">
    <property type="entry name" value="HATPase_c"/>
    <property type="match status" value="1"/>
</dbReference>
<dbReference type="Proteomes" id="UP001183388">
    <property type="component" value="Unassembled WGS sequence"/>
</dbReference>
<protein>
    <recommendedName>
        <fullName evidence="5">Oxygen sensor histidine kinase NreB</fullName>
        <ecNumber evidence="4">2.7.13.3</ecNumber>
    </recommendedName>
    <alternativeName>
        <fullName evidence="15">Nitrogen regulation protein B</fullName>
    </alternativeName>
</protein>
<dbReference type="InterPro" id="IPR004358">
    <property type="entry name" value="Sig_transdc_His_kin-like_C"/>
</dbReference>
<evidence type="ECO:0000256" key="4">
    <source>
        <dbReference type="ARBA" id="ARBA00012438"/>
    </source>
</evidence>
<dbReference type="InterPro" id="IPR005467">
    <property type="entry name" value="His_kinase_dom"/>
</dbReference>
<evidence type="ECO:0000259" key="16">
    <source>
        <dbReference type="PROSITE" id="PS50109"/>
    </source>
</evidence>
<evidence type="ECO:0000256" key="1">
    <source>
        <dbReference type="ARBA" id="ARBA00000085"/>
    </source>
</evidence>
<comment type="function">
    <text evidence="14">Member of the two-component regulatory system NreB/NreC involved in the control of dissimilatory nitrate/nitrite reduction in response to oxygen. NreB functions as a direct oxygen sensor histidine kinase which is autophosphorylated, in the absence of oxygen, probably at the conserved histidine residue, and transfers its phosphate group probably to a conserved aspartate residue of NreC. NreB/NreC activates the expression of the nitrate (narGHJI) and nitrite (nir) reductase operons, as well as the putative nitrate transporter gene narT.</text>
</comment>
<comment type="cofactor">
    <cofactor evidence="2">
        <name>[4Fe-4S] cluster</name>
        <dbReference type="ChEBI" id="CHEBI:49883"/>
    </cofactor>
</comment>
<dbReference type="Gene3D" id="3.30.565.10">
    <property type="entry name" value="Histidine kinase-like ATPase, C-terminal domain"/>
    <property type="match status" value="1"/>
</dbReference>
<dbReference type="InterPro" id="IPR013656">
    <property type="entry name" value="PAS_4"/>
</dbReference>
<keyword evidence="9" id="KW-0479">Metal-binding</keyword>
<keyword evidence="18" id="KW-1185">Reference proteome</keyword>
<evidence type="ECO:0000256" key="13">
    <source>
        <dbReference type="ARBA" id="ARBA00023014"/>
    </source>
</evidence>
<evidence type="ECO:0000313" key="17">
    <source>
        <dbReference type="EMBL" id="MDT0307873.1"/>
    </source>
</evidence>
<dbReference type="CDD" id="cd16917">
    <property type="entry name" value="HATPase_UhpB-NarQ-NarX-like"/>
    <property type="match status" value="1"/>
</dbReference>
<name>A0ABU2L9B8_9ACTN</name>
<dbReference type="Pfam" id="PF02518">
    <property type="entry name" value="HATPase_c"/>
    <property type="match status" value="1"/>
</dbReference>
<dbReference type="InterPro" id="IPR050482">
    <property type="entry name" value="Sensor_HK_TwoCompSys"/>
</dbReference>
<keyword evidence="7" id="KW-0963">Cytoplasm</keyword>
<dbReference type="InterPro" id="IPR003594">
    <property type="entry name" value="HATPase_dom"/>
</dbReference>
<evidence type="ECO:0000256" key="11">
    <source>
        <dbReference type="ARBA" id="ARBA00023004"/>
    </source>
</evidence>
<keyword evidence="10 17" id="KW-0418">Kinase</keyword>
<evidence type="ECO:0000256" key="7">
    <source>
        <dbReference type="ARBA" id="ARBA00022490"/>
    </source>
</evidence>
<evidence type="ECO:0000256" key="10">
    <source>
        <dbReference type="ARBA" id="ARBA00022777"/>
    </source>
</evidence>
<dbReference type="PROSITE" id="PS50109">
    <property type="entry name" value="HIS_KIN"/>
    <property type="match status" value="1"/>
</dbReference>
<feature type="domain" description="Histidine kinase" evidence="16">
    <location>
        <begin position="139"/>
        <end position="329"/>
    </location>
</feature>
<dbReference type="SUPFAM" id="SSF55785">
    <property type="entry name" value="PYP-like sensor domain (PAS domain)"/>
    <property type="match status" value="1"/>
</dbReference>
<dbReference type="EMBL" id="JAVREN010000016">
    <property type="protein sequence ID" value="MDT0307873.1"/>
    <property type="molecule type" value="Genomic_DNA"/>
</dbReference>
<dbReference type="InterPro" id="IPR011712">
    <property type="entry name" value="Sig_transdc_His_kin_sub3_dim/P"/>
</dbReference>
<evidence type="ECO:0000256" key="2">
    <source>
        <dbReference type="ARBA" id="ARBA00001966"/>
    </source>
</evidence>
<proteinExistence type="predicted"/>
<dbReference type="PANTHER" id="PTHR24421">
    <property type="entry name" value="NITRATE/NITRITE SENSOR PROTEIN NARX-RELATED"/>
    <property type="match status" value="1"/>
</dbReference>
<evidence type="ECO:0000256" key="12">
    <source>
        <dbReference type="ARBA" id="ARBA00023012"/>
    </source>
</evidence>
<keyword evidence="13" id="KW-0411">Iron-sulfur</keyword>
<keyword evidence="11" id="KW-0408">Iron</keyword>
<comment type="subcellular location">
    <subcellularLocation>
        <location evidence="3">Cytoplasm</location>
    </subcellularLocation>
</comment>
<evidence type="ECO:0000256" key="14">
    <source>
        <dbReference type="ARBA" id="ARBA00024827"/>
    </source>
</evidence>
<dbReference type="SUPFAM" id="SSF55874">
    <property type="entry name" value="ATPase domain of HSP90 chaperone/DNA topoisomerase II/histidine kinase"/>
    <property type="match status" value="1"/>
</dbReference>
<dbReference type="GO" id="GO:0016301">
    <property type="term" value="F:kinase activity"/>
    <property type="evidence" value="ECO:0007669"/>
    <property type="project" value="UniProtKB-KW"/>
</dbReference>
<reference evidence="18" key="1">
    <citation type="submission" date="2023-07" db="EMBL/GenBank/DDBJ databases">
        <title>30 novel species of actinomycetes from the DSMZ collection.</title>
        <authorList>
            <person name="Nouioui I."/>
        </authorList>
    </citation>
    <scope>NUCLEOTIDE SEQUENCE [LARGE SCALE GENOMIC DNA]</scope>
    <source>
        <strain evidence="18">DSM 44917</strain>
    </source>
</reference>